<dbReference type="AlphaFoldDB" id="A0A1T3NU22"/>
<dbReference type="Pfam" id="PF04679">
    <property type="entry name" value="DNA_ligase_A_C"/>
    <property type="match status" value="1"/>
</dbReference>
<evidence type="ECO:0000313" key="6">
    <source>
        <dbReference type="EMBL" id="OPC80286.1"/>
    </source>
</evidence>
<comment type="caution">
    <text evidence="6">The sequence shown here is derived from an EMBL/GenBank/DDBJ whole genome shotgun (WGS) entry which is preliminary data.</text>
</comment>
<feature type="domain" description="ATP-dependent DNA ligase family profile" evidence="5">
    <location>
        <begin position="117"/>
        <end position="240"/>
    </location>
</feature>
<dbReference type="InterPro" id="IPR014146">
    <property type="entry name" value="LigD_ligase_dom"/>
</dbReference>
<dbReference type="PANTHER" id="PTHR45674">
    <property type="entry name" value="DNA LIGASE 1/3 FAMILY MEMBER"/>
    <property type="match status" value="1"/>
</dbReference>
<dbReference type="InterPro" id="IPR012340">
    <property type="entry name" value="NA-bd_OB-fold"/>
</dbReference>
<dbReference type="Proteomes" id="UP000190037">
    <property type="component" value="Unassembled WGS sequence"/>
</dbReference>
<dbReference type="SUPFAM" id="SSF50249">
    <property type="entry name" value="Nucleic acid-binding proteins"/>
    <property type="match status" value="1"/>
</dbReference>
<name>A0A1T3NU22_9ACTN</name>
<proteinExistence type="inferred from homology"/>
<dbReference type="InterPro" id="IPR050191">
    <property type="entry name" value="ATP-dep_DNA_ligase"/>
</dbReference>
<organism evidence="6 7">
    <name type="scientific">Embleya scabrispora</name>
    <dbReference type="NCBI Taxonomy" id="159449"/>
    <lineage>
        <taxon>Bacteria</taxon>
        <taxon>Bacillati</taxon>
        <taxon>Actinomycetota</taxon>
        <taxon>Actinomycetes</taxon>
        <taxon>Kitasatosporales</taxon>
        <taxon>Streptomycetaceae</taxon>
        <taxon>Embleya</taxon>
    </lineage>
</organism>
<comment type="similarity">
    <text evidence="1">Belongs to the ATP-dependent DNA ligase family.</text>
</comment>
<reference evidence="6 7" key="1">
    <citation type="submission" date="2017-03" db="EMBL/GenBank/DDBJ databases">
        <title>Draft genome sequence of Streptomyces scabrisporus NF3, endophyte isolated from Amphipterygium adstringens.</title>
        <authorList>
            <person name="Vazquez M."/>
            <person name="Ceapa C.D."/>
            <person name="Rodriguez Luna D."/>
            <person name="Sanchez Esquivel S."/>
        </authorList>
    </citation>
    <scope>NUCLEOTIDE SEQUENCE [LARGE SCALE GENOMIC DNA]</scope>
    <source>
        <strain evidence="6 7">NF3</strain>
    </source>
</reference>
<evidence type="ECO:0000256" key="1">
    <source>
        <dbReference type="ARBA" id="ARBA00007572"/>
    </source>
</evidence>
<keyword evidence="3 6" id="KW-0436">Ligase</keyword>
<dbReference type="Gene3D" id="3.30.470.30">
    <property type="entry name" value="DNA ligase/mRNA capping enzyme"/>
    <property type="match status" value="1"/>
</dbReference>
<dbReference type="EC" id="6.5.1.1" evidence="2"/>
<keyword evidence="7" id="KW-1185">Reference proteome</keyword>
<dbReference type="PANTHER" id="PTHR45674:SF4">
    <property type="entry name" value="DNA LIGASE 1"/>
    <property type="match status" value="1"/>
</dbReference>
<accession>A0A1T3NU22</accession>
<dbReference type="GO" id="GO:0005524">
    <property type="term" value="F:ATP binding"/>
    <property type="evidence" value="ECO:0007669"/>
    <property type="project" value="InterPro"/>
</dbReference>
<dbReference type="STRING" id="159449.B4N89_04400"/>
<evidence type="ECO:0000256" key="4">
    <source>
        <dbReference type="ARBA" id="ARBA00034003"/>
    </source>
</evidence>
<dbReference type="CDD" id="cd07906">
    <property type="entry name" value="Adenylation_DNA_ligase_LigD_LigC"/>
    <property type="match status" value="1"/>
</dbReference>
<gene>
    <name evidence="6" type="ORF">B4N89_04400</name>
</gene>
<dbReference type="GO" id="GO:0006310">
    <property type="term" value="P:DNA recombination"/>
    <property type="evidence" value="ECO:0007669"/>
    <property type="project" value="InterPro"/>
</dbReference>
<dbReference type="GO" id="GO:0003910">
    <property type="term" value="F:DNA ligase (ATP) activity"/>
    <property type="evidence" value="ECO:0007669"/>
    <property type="project" value="UniProtKB-EC"/>
</dbReference>
<dbReference type="InterPro" id="IPR012309">
    <property type="entry name" value="DNA_ligase_ATP-dep_C"/>
</dbReference>
<evidence type="ECO:0000259" key="5">
    <source>
        <dbReference type="PROSITE" id="PS50160"/>
    </source>
</evidence>
<sequence length="322" mass="35213">MAGHDHVHAALPEIAPMLATAAPLPGEGYELDWGFEVKWDGARTVAYCAGDGGLRLLARDGSDVTRVYPELAGLGEQHGQRQAVLDGEIVVLDDRGRPDYARLRRRMGVVNPRKAARLTIEAPVHLMLFDVMYLDGRPLLHTQYRERRMLLTGLDAAGPRWSTPEWIEGDARRAWATSLHQGHEGVVAKRLASEYQPGRRSPDWIKTKHVETHDVLIGGWIEGRGELRGLPGALLVGVAAPDGLRYVGTVEDGPTLAERGELGEYLGALARADSPFAGMVDVPGAQWVDPRLAAEVTASGWTPEGRLRHPAWQRLRPDLPGG</sequence>
<dbReference type="NCBIfam" id="TIGR02779">
    <property type="entry name" value="NHEJ_ligase_lig"/>
    <property type="match status" value="1"/>
</dbReference>
<dbReference type="Pfam" id="PF01068">
    <property type="entry name" value="DNA_ligase_A_M"/>
    <property type="match status" value="1"/>
</dbReference>
<evidence type="ECO:0000256" key="3">
    <source>
        <dbReference type="ARBA" id="ARBA00022598"/>
    </source>
</evidence>
<dbReference type="GO" id="GO:0006281">
    <property type="term" value="P:DNA repair"/>
    <property type="evidence" value="ECO:0007669"/>
    <property type="project" value="InterPro"/>
</dbReference>
<evidence type="ECO:0000313" key="7">
    <source>
        <dbReference type="Proteomes" id="UP000190037"/>
    </source>
</evidence>
<evidence type="ECO:0000256" key="2">
    <source>
        <dbReference type="ARBA" id="ARBA00012727"/>
    </source>
</evidence>
<dbReference type="PROSITE" id="PS50160">
    <property type="entry name" value="DNA_LIGASE_A3"/>
    <property type="match status" value="1"/>
</dbReference>
<dbReference type="SUPFAM" id="SSF56091">
    <property type="entry name" value="DNA ligase/mRNA capping enzyme, catalytic domain"/>
    <property type="match status" value="1"/>
</dbReference>
<dbReference type="InterPro" id="IPR012310">
    <property type="entry name" value="DNA_ligase_ATP-dep_cent"/>
</dbReference>
<dbReference type="CDD" id="cd07971">
    <property type="entry name" value="OBF_DNA_ligase_LigD"/>
    <property type="match status" value="1"/>
</dbReference>
<protein>
    <recommendedName>
        <fullName evidence="2">DNA ligase (ATP)</fullName>
        <ecNumber evidence="2">6.5.1.1</ecNumber>
    </recommendedName>
</protein>
<comment type="catalytic activity">
    <reaction evidence="4">
        <text>ATP + (deoxyribonucleotide)n-3'-hydroxyl + 5'-phospho-(deoxyribonucleotide)m = (deoxyribonucleotide)n+m + AMP + diphosphate.</text>
        <dbReference type="EC" id="6.5.1.1"/>
    </reaction>
</comment>
<dbReference type="OrthoDB" id="3733803at2"/>
<dbReference type="Gene3D" id="2.40.50.140">
    <property type="entry name" value="Nucleic acid-binding proteins"/>
    <property type="match status" value="1"/>
</dbReference>
<dbReference type="Gene3D" id="3.30.1490.70">
    <property type="match status" value="1"/>
</dbReference>
<dbReference type="RefSeq" id="WP_078974547.1">
    <property type="nucleotide sequence ID" value="NZ_MWQN01000001.1"/>
</dbReference>
<dbReference type="EMBL" id="MWQN01000001">
    <property type="protein sequence ID" value="OPC80286.1"/>
    <property type="molecule type" value="Genomic_DNA"/>
</dbReference>